<proteinExistence type="predicted"/>
<dbReference type="OrthoDB" id="9810135at2"/>
<dbReference type="SUPFAM" id="SSF52540">
    <property type="entry name" value="P-loop containing nucleoside triphosphate hydrolases"/>
    <property type="match status" value="1"/>
</dbReference>
<evidence type="ECO:0000256" key="3">
    <source>
        <dbReference type="ARBA" id="ARBA00022806"/>
    </source>
</evidence>
<evidence type="ECO:0000256" key="2">
    <source>
        <dbReference type="ARBA" id="ARBA00022801"/>
    </source>
</evidence>
<name>A0A069RG27_PEPLI</name>
<dbReference type="GO" id="GO:0005524">
    <property type="term" value="F:ATP binding"/>
    <property type="evidence" value="ECO:0007669"/>
    <property type="project" value="UniProtKB-UniRule"/>
</dbReference>
<dbReference type="GO" id="GO:0016787">
    <property type="term" value="F:hydrolase activity"/>
    <property type="evidence" value="ECO:0007669"/>
    <property type="project" value="UniProtKB-UniRule"/>
</dbReference>
<evidence type="ECO:0000256" key="4">
    <source>
        <dbReference type="ARBA" id="ARBA00022840"/>
    </source>
</evidence>
<keyword evidence="4 6" id="KW-0067">ATP-binding</keyword>
<dbReference type="InterPro" id="IPR000212">
    <property type="entry name" value="DNA_helicase_UvrD/REP"/>
</dbReference>
<dbReference type="CDD" id="cd17932">
    <property type="entry name" value="DEXQc_UvrD"/>
    <property type="match status" value="1"/>
</dbReference>
<dbReference type="GO" id="GO:0003677">
    <property type="term" value="F:DNA binding"/>
    <property type="evidence" value="ECO:0007669"/>
    <property type="project" value="UniProtKB-KW"/>
</dbReference>
<sequence>MLASAGTGKTNTLALRIAKIIDTSKANADEILCLTFTNRACKEMKERVISMLGKEGLDITVRTFHSFCFDVIKAEGKKKSDVSFDFIIFDEQDCMEIIEELRYGFSAASIQKIIDLIKPLCIDLDTTDYKRIITSLDKNHRDKLKDCCKDENYCIDYELYNSILGEGHILIEEYNSILSERHALDFNDLLINAYDLLKDHNTKSIWSNRYKYIHIDEVQDTSTREYKIISKLFSNNNVMICGDYYQTIYLKG</sequence>
<dbReference type="eggNOG" id="COG0210">
    <property type="taxonomic scope" value="Bacteria"/>
</dbReference>
<dbReference type="PANTHER" id="PTHR11070:SF2">
    <property type="entry name" value="ATP-DEPENDENT DNA HELICASE SRS2"/>
    <property type="match status" value="1"/>
</dbReference>
<dbReference type="Pfam" id="PF00580">
    <property type="entry name" value="UvrD-helicase"/>
    <property type="match status" value="1"/>
</dbReference>
<comment type="caution">
    <text evidence="8">The sequence shown here is derived from an EMBL/GenBank/DDBJ whole genome shotgun (WGS) entry which is preliminary data.</text>
</comment>
<reference evidence="8 9" key="1">
    <citation type="submission" date="2014-03" db="EMBL/GenBank/DDBJ databases">
        <title>Genome sequence of Clostridium litorale W6, DSM 5388.</title>
        <authorList>
            <person name="Poehlein A."/>
            <person name="Jagirdar A."/>
            <person name="Khonsari B."/>
            <person name="Chibani C.M."/>
            <person name="Gutierrez Gutierrez D.A."/>
            <person name="Davydova E."/>
            <person name="Alghaithi H.S."/>
            <person name="Nair K.P."/>
            <person name="Dhamotharan K."/>
            <person name="Chandran L."/>
            <person name="G W."/>
            <person name="Daniel R."/>
        </authorList>
    </citation>
    <scope>NUCLEOTIDE SEQUENCE [LARGE SCALE GENOMIC DNA]</scope>
    <source>
        <strain evidence="8 9">W6</strain>
    </source>
</reference>
<organism evidence="8 9">
    <name type="scientific">Peptoclostridium litorale DSM 5388</name>
    <dbReference type="NCBI Taxonomy" id="1121324"/>
    <lineage>
        <taxon>Bacteria</taxon>
        <taxon>Bacillati</taxon>
        <taxon>Bacillota</taxon>
        <taxon>Clostridia</taxon>
        <taxon>Peptostreptococcales</taxon>
        <taxon>Peptoclostridiaceae</taxon>
        <taxon>Peptoclostridium</taxon>
    </lineage>
</organism>
<dbReference type="GO" id="GO:0000725">
    <property type="term" value="P:recombinational repair"/>
    <property type="evidence" value="ECO:0007669"/>
    <property type="project" value="TreeGrafter"/>
</dbReference>
<dbReference type="Proteomes" id="UP000027946">
    <property type="component" value="Unassembled WGS sequence"/>
</dbReference>
<evidence type="ECO:0000256" key="6">
    <source>
        <dbReference type="PROSITE-ProRule" id="PRU00560"/>
    </source>
</evidence>
<dbReference type="Gene3D" id="3.40.50.300">
    <property type="entry name" value="P-loop containing nucleotide triphosphate hydrolases"/>
    <property type="match status" value="1"/>
</dbReference>
<keyword evidence="9" id="KW-1185">Reference proteome</keyword>
<evidence type="ECO:0000259" key="7">
    <source>
        <dbReference type="PROSITE" id="PS51198"/>
    </source>
</evidence>
<feature type="domain" description="UvrD-like helicase ATP-binding" evidence="7">
    <location>
        <begin position="1"/>
        <end position="252"/>
    </location>
</feature>
<feature type="binding site" evidence="6">
    <location>
        <begin position="3"/>
        <end position="10"/>
    </location>
    <ligand>
        <name>ATP</name>
        <dbReference type="ChEBI" id="CHEBI:30616"/>
    </ligand>
</feature>
<dbReference type="GO" id="GO:0005829">
    <property type="term" value="C:cytosol"/>
    <property type="evidence" value="ECO:0007669"/>
    <property type="project" value="TreeGrafter"/>
</dbReference>
<keyword evidence="2 6" id="KW-0378">Hydrolase</keyword>
<dbReference type="STRING" id="1121324.CLIT_8c01450"/>
<evidence type="ECO:0000313" key="8">
    <source>
        <dbReference type="EMBL" id="KDR95976.1"/>
    </source>
</evidence>
<protein>
    <submittedName>
        <fullName evidence="8">ATP-dependent DNA helicase PcrA</fullName>
        <ecNumber evidence="8">3.6.4.12</ecNumber>
    </submittedName>
</protein>
<dbReference type="EMBL" id="JJMM01000008">
    <property type="protein sequence ID" value="KDR95976.1"/>
    <property type="molecule type" value="Genomic_DNA"/>
</dbReference>
<gene>
    <name evidence="8" type="primary">pcrA</name>
    <name evidence="8" type="ORF">CLIT_8c01450</name>
</gene>
<dbReference type="Gene3D" id="1.10.10.160">
    <property type="match status" value="1"/>
</dbReference>
<dbReference type="PROSITE" id="PS51198">
    <property type="entry name" value="UVRD_HELICASE_ATP_BIND"/>
    <property type="match status" value="1"/>
</dbReference>
<keyword evidence="3 6" id="KW-0347">Helicase</keyword>
<dbReference type="InterPro" id="IPR013986">
    <property type="entry name" value="DExx_box_DNA_helicase_dom_sf"/>
</dbReference>
<dbReference type="GO" id="GO:0033202">
    <property type="term" value="C:DNA helicase complex"/>
    <property type="evidence" value="ECO:0007669"/>
    <property type="project" value="TreeGrafter"/>
</dbReference>
<evidence type="ECO:0000256" key="5">
    <source>
        <dbReference type="ARBA" id="ARBA00023125"/>
    </source>
</evidence>
<keyword evidence="5" id="KW-0238">DNA-binding</keyword>
<keyword evidence="1 6" id="KW-0547">Nucleotide-binding</keyword>
<dbReference type="InterPro" id="IPR027417">
    <property type="entry name" value="P-loop_NTPase"/>
</dbReference>
<dbReference type="EC" id="3.6.4.12" evidence="8"/>
<evidence type="ECO:0000256" key="1">
    <source>
        <dbReference type="ARBA" id="ARBA00022741"/>
    </source>
</evidence>
<accession>A0A069RG27</accession>
<evidence type="ECO:0000313" key="9">
    <source>
        <dbReference type="Proteomes" id="UP000027946"/>
    </source>
</evidence>
<dbReference type="GO" id="GO:0043138">
    <property type="term" value="F:3'-5' DNA helicase activity"/>
    <property type="evidence" value="ECO:0007669"/>
    <property type="project" value="TreeGrafter"/>
</dbReference>
<dbReference type="PANTHER" id="PTHR11070">
    <property type="entry name" value="UVRD / RECB / PCRA DNA HELICASE FAMILY MEMBER"/>
    <property type="match status" value="1"/>
</dbReference>
<dbReference type="InterPro" id="IPR014016">
    <property type="entry name" value="UvrD-like_ATP-bd"/>
</dbReference>
<dbReference type="AlphaFoldDB" id="A0A069RG27"/>